<name>A0ABM3R0D0_SPIOL</name>
<dbReference type="RefSeq" id="XP_056689069.1">
    <property type="nucleotide sequence ID" value="XM_056833091.1"/>
</dbReference>
<evidence type="ECO:0000313" key="3">
    <source>
        <dbReference type="RefSeq" id="XP_056689069.1"/>
    </source>
</evidence>
<dbReference type="PROSITE" id="PS50181">
    <property type="entry name" value="FBOX"/>
    <property type="match status" value="1"/>
</dbReference>
<proteinExistence type="predicted"/>
<dbReference type="Gene3D" id="1.20.1280.50">
    <property type="match status" value="1"/>
</dbReference>
<accession>A0ABM3R0D0</accession>
<feature type="domain" description="F-box" evidence="1">
    <location>
        <begin position="12"/>
        <end position="48"/>
    </location>
</feature>
<dbReference type="SMART" id="SM00256">
    <property type="entry name" value="FBOX"/>
    <property type="match status" value="1"/>
</dbReference>
<dbReference type="GeneID" id="130463828"/>
<dbReference type="Proteomes" id="UP000813463">
    <property type="component" value="Chromosome 6"/>
</dbReference>
<gene>
    <name evidence="3" type="primary">LOC130463828</name>
</gene>
<evidence type="ECO:0000313" key="2">
    <source>
        <dbReference type="Proteomes" id="UP000813463"/>
    </source>
</evidence>
<reference evidence="3" key="2">
    <citation type="submission" date="2025-08" db="UniProtKB">
        <authorList>
            <consortium name="RefSeq"/>
        </authorList>
    </citation>
    <scope>IDENTIFICATION</scope>
    <source>
        <tissue evidence="3">Leaf</tissue>
    </source>
</reference>
<organism evidence="2 3">
    <name type="scientific">Spinacia oleracea</name>
    <name type="common">Spinach</name>
    <dbReference type="NCBI Taxonomy" id="3562"/>
    <lineage>
        <taxon>Eukaryota</taxon>
        <taxon>Viridiplantae</taxon>
        <taxon>Streptophyta</taxon>
        <taxon>Embryophyta</taxon>
        <taxon>Tracheophyta</taxon>
        <taxon>Spermatophyta</taxon>
        <taxon>Magnoliopsida</taxon>
        <taxon>eudicotyledons</taxon>
        <taxon>Gunneridae</taxon>
        <taxon>Pentapetalae</taxon>
        <taxon>Caryophyllales</taxon>
        <taxon>Chenopodiaceae</taxon>
        <taxon>Chenopodioideae</taxon>
        <taxon>Anserineae</taxon>
        <taxon>Spinacia</taxon>
    </lineage>
</organism>
<dbReference type="SUPFAM" id="SSF81383">
    <property type="entry name" value="F-box domain"/>
    <property type="match status" value="1"/>
</dbReference>
<protein>
    <submittedName>
        <fullName evidence="3">F-box protein At5g03100</fullName>
    </submittedName>
</protein>
<dbReference type="InterPro" id="IPR032675">
    <property type="entry name" value="LRR_dom_sf"/>
</dbReference>
<dbReference type="Gene3D" id="3.80.10.10">
    <property type="entry name" value="Ribonuclease Inhibitor"/>
    <property type="match status" value="1"/>
</dbReference>
<dbReference type="InterPro" id="IPR001810">
    <property type="entry name" value="F-box_dom"/>
</dbReference>
<dbReference type="CDD" id="cd22160">
    <property type="entry name" value="F-box_AtFBL13-like"/>
    <property type="match status" value="1"/>
</dbReference>
<dbReference type="InterPro" id="IPR053781">
    <property type="entry name" value="F-box_AtFBL13-like"/>
</dbReference>
<dbReference type="Pfam" id="PF00646">
    <property type="entry name" value="F-box"/>
    <property type="match status" value="1"/>
</dbReference>
<dbReference type="InterPro" id="IPR053197">
    <property type="entry name" value="F-box_SCFL_complex_component"/>
</dbReference>
<dbReference type="SUPFAM" id="SSF52047">
    <property type="entry name" value="RNI-like"/>
    <property type="match status" value="1"/>
</dbReference>
<evidence type="ECO:0000259" key="1">
    <source>
        <dbReference type="PROSITE" id="PS50181"/>
    </source>
</evidence>
<dbReference type="PANTHER" id="PTHR34223:SF51">
    <property type="entry name" value="OS06G0556300 PROTEIN"/>
    <property type="match status" value="1"/>
</dbReference>
<keyword evidence="2" id="KW-1185">Reference proteome</keyword>
<sequence length="381" mass="43954">MAKEAKKMCNDLDRISNLPDCLLHRILSNLDTKLIVKSSFLSTRWKHIWAQTPFLNFRFHMDPFYELSFPCLQVQVSIFLDFVEQVLHRREPNKLFKFEFILPNVGIDPKVMESILSYVMNLKPEEVTFQVETYNSISMELPECFYVNESLEKLQLTASWVTFSNPNGFLTLKELRLHDLNENGRKSGDSSHYCSKRIIFCPDFFSKCPVLEVLSFSDCDLSTSVLTVSSPTLKKLEIVNSLFSKLVVSSPLLVYFKYEGAEPMNLYMNGDHRMLEEIDIDVKSYCQRYGSKNLFDMLRQVESARYVSVSMDTVKALAADGRRIENEPSLFPNLKNLNVKTDWTVNESGLKFLLSNSASDVETLIEVPKSLRSRLETFTII</sequence>
<reference evidence="2" key="1">
    <citation type="journal article" date="2021" name="Nat. Commun.">
        <title>Genomic analyses provide insights into spinach domestication and the genetic basis of agronomic traits.</title>
        <authorList>
            <person name="Cai X."/>
            <person name="Sun X."/>
            <person name="Xu C."/>
            <person name="Sun H."/>
            <person name="Wang X."/>
            <person name="Ge C."/>
            <person name="Zhang Z."/>
            <person name="Wang Q."/>
            <person name="Fei Z."/>
            <person name="Jiao C."/>
            <person name="Wang Q."/>
        </authorList>
    </citation>
    <scope>NUCLEOTIDE SEQUENCE [LARGE SCALE GENOMIC DNA]</scope>
    <source>
        <strain evidence="2">cv. Varoflay</strain>
    </source>
</reference>
<dbReference type="PANTHER" id="PTHR34223">
    <property type="entry name" value="OS11G0201299 PROTEIN"/>
    <property type="match status" value="1"/>
</dbReference>
<dbReference type="InterPro" id="IPR036047">
    <property type="entry name" value="F-box-like_dom_sf"/>
</dbReference>